<name>A0A498C457_9MICO</name>
<dbReference type="RefSeq" id="WP_121059922.1">
    <property type="nucleotide sequence ID" value="NZ_RCDB01000003.1"/>
</dbReference>
<evidence type="ECO:0000256" key="2">
    <source>
        <dbReference type="SAM" id="Phobius"/>
    </source>
</evidence>
<protein>
    <submittedName>
        <fullName evidence="3">Uncharacterized protein</fullName>
    </submittedName>
</protein>
<evidence type="ECO:0000313" key="4">
    <source>
        <dbReference type="Proteomes" id="UP000273158"/>
    </source>
</evidence>
<accession>A0A498C457</accession>
<comment type="caution">
    <text evidence="3">The sequence shown here is derived from an EMBL/GenBank/DDBJ whole genome shotgun (WGS) entry which is preliminary data.</text>
</comment>
<proteinExistence type="predicted"/>
<reference evidence="3 4" key="1">
    <citation type="journal article" date="2015" name="Stand. Genomic Sci.">
        <title>Genomic Encyclopedia of Bacterial and Archaeal Type Strains, Phase III: the genomes of soil and plant-associated and newly described type strains.</title>
        <authorList>
            <person name="Whitman W.B."/>
            <person name="Woyke T."/>
            <person name="Klenk H.P."/>
            <person name="Zhou Y."/>
            <person name="Lilburn T.G."/>
            <person name="Beck B.J."/>
            <person name="De Vos P."/>
            <person name="Vandamme P."/>
            <person name="Eisen J.A."/>
            <person name="Garrity G."/>
            <person name="Hugenholtz P."/>
            <person name="Kyrpides N.C."/>
        </authorList>
    </citation>
    <scope>NUCLEOTIDE SEQUENCE [LARGE SCALE GENOMIC DNA]</scope>
    <source>
        <strain evidence="3 4">S2T63</strain>
    </source>
</reference>
<dbReference type="AlphaFoldDB" id="A0A498C457"/>
<keyword evidence="2" id="KW-0812">Transmembrane</keyword>
<keyword evidence="1" id="KW-0175">Coiled coil</keyword>
<feature type="coiled-coil region" evidence="1">
    <location>
        <begin position="50"/>
        <end position="84"/>
    </location>
</feature>
<dbReference type="Proteomes" id="UP000273158">
    <property type="component" value="Unassembled WGS sequence"/>
</dbReference>
<organism evidence="3 4">
    <name type="scientific">Microbacterium telephonicum</name>
    <dbReference type="NCBI Taxonomy" id="1714841"/>
    <lineage>
        <taxon>Bacteria</taxon>
        <taxon>Bacillati</taxon>
        <taxon>Actinomycetota</taxon>
        <taxon>Actinomycetes</taxon>
        <taxon>Micrococcales</taxon>
        <taxon>Microbacteriaceae</taxon>
        <taxon>Microbacterium</taxon>
    </lineage>
</organism>
<keyword evidence="4" id="KW-1185">Reference proteome</keyword>
<keyword evidence="2" id="KW-1133">Transmembrane helix</keyword>
<evidence type="ECO:0000313" key="3">
    <source>
        <dbReference type="EMBL" id="RLK47608.1"/>
    </source>
</evidence>
<dbReference type="EMBL" id="RCDB01000003">
    <property type="protein sequence ID" value="RLK47608.1"/>
    <property type="molecule type" value="Genomic_DNA"/>
</dbReference>
<feature type="transmembrane region" description="Helical" evidence="2">
    <location>
        <begin position="6"/>
        <end position="25"/>
    </location>
</feature>
<keyword evidence="2" id="KW-0472">Membrane</keyword>
<gene>
    <name evidence="3" type="ORF">C7474_2200</name>
</gene>
<evidence type="ECO:0000256" key="1">
    <source>
        <dbReference type="SAM" id="Coils"/>
    </source>
</evidence>
<sequence>MSQEVVVALVGAIALVLGGLATLAGTRGKTRADSRASLDARIDGRLTKEIERLDARIDEQDQKLEDQEQEIDALRTQATNAERVKHAALRIIKSFVAQWPAAPYPRFNTYDIAELEEDTIPTAWLTPKETS</sequence>